<evidence type="ECO:0000256" key="4">
    <source>
        <dbReference type="SAM" id="Coils"/>
    </source>
</evidence>
<dbReference type="SUPFAM" id="SSF52540">
    <property type="entry name" value="P-loop containing nucleoside triphosphate hydrolases"/>
    <property type="match status" value="1"/>
</dbReference>
<dbReference type="PROSITE" id="PS50294">
    <property type="entry name" value="WD_REPEATS_REGION"/>
    <property type="match status" value="8"/>
</dbReference>
<evidence type="ECO:0000259" key="6">
    <source>
        <dbReference type="PROSITE" id="PS50837"/>
    </source>
</evidence>
<dbReference type="Pfam" id="PF24883">
    <property type="entry name" value="NPHP3_N"/>
    <property type="match status" value="1"/>
</dbReference>
<dbReference type="InterPro" id="IPR015943">
    <property type="entry name" value="WD40/YVTN_repeat-like_dom_sf"/>
</dbReference>
<dbReference type="PROSITE" id="PS50082">
    <property type="entry name" value="WD_REPEATS_2"/>
    <property type="match status" value="9"/>
</dbReference>
<dbReference type="InterPro" id="IPR056884">
    <property type="entry name" value="NPHP3-like_N"/>
</dbReference>
<feature type="repeat" description="WD" evidence="3">
    <location>
        <begin position="1202"/>
        <end position="1234"/>
    </location>
</feature>
<evidence type="ECO:0000256" key="5">
    <source>
        <dbReference type="SAM" id="MobiDB-lite"/>
    </source>
</evidence>
<keyword evidence="8" id="KW-1185">Reference proteome</keyword>
<dbReference type="SUPFAM" id="SSF63829">
    <property type="entry name" value="Calcium-dependent phosphotriesterase"/>
    <property type="match status" value="1"/>
</dbReference>
<dbReference type="InterPro" id="IPR011047">
    <property type="entry name" value="Quinoprotein_ADH-like_sf"/>
</dbReference>
<evidence type="ECO:0000256" key="2">
    <source>
        <dbReference type="ARBA" id="ARBA00022737"/>
    </source>
</evidence>
<dbReference type="PROSITE" id="PS50837">
    <property type="entry name" value="NACHT"/>
    <property type="match status" value="1"/>
</dbReference>
<reference evidence="8" key="1">
    <citation type="journal article" date="2016" name="Genome Announc.">
        <title>Draft genome sequences of fungus Aspergillus calidoustus.</title>
        <authorList>
            <person name="Horn F."/>
            <person name="Linde J."/>
            <person name="Mattern D.J."/>
            <person name="Walther G."/>
            <person name="Guthke R."/>
            <person name="Scherlach K."/>
            <person name="Martin K."/>
            <person name="Brakhage A.A."/>
            <person name="Petzke L."/>
            <person name="Valiante V."/>
        </authorList>
    </citation>
    <scope>NUCLEOTIDE SEQUENCE [LARGE SCALE GENOMIC DNA]</scope>
    <source>
        <strain evidence="8">SF006504</strain>
    </source>
</reference>
<dbReference type="SUPFAM" id="SSF50998">
    <property type="entry name" value="Quinoprotein alcohol dehydrogenase-like"/>
    <property type="match status" value="2"/>
</dbReference>
<feature type="compositionally biased region" description="Polar residues" evidence="5">
    <location>
        <begin position="16"/>
        <end position="26"/>
    </location>
</feature>
<keyword evidence="2" id="KW-0677">Repeat</keyword>
<feature type="coiled-coil region" evidence="4">
    <location>
        <begin position="73"/>
        <end position="100"/>
    </location>
</feature>
<dbReference type="STRING" id="454130.A0A0U5GCU8"/>
<evidence type="ECO:0000256" key="3">
    <source>
        <dbReference type="PROSITE-ProRule" id="PRU00221"/>
    </source>
</evidence>
<accession>A0A0U5GCU8</accession>
<dbReference type="OMA" id="ERTRTHE"/>
<evidence type="ECO:0000313" key="8">
    <source>
        <dbReference type="Proteomes" id="UP000054771"/>
    </source>
</evidence>
<feature type="repeat" description="WD" evidence="3">
    <location>
        <begin position="1445"/>
        <end position="1486"/>
    </location>
</feature>
<feature type="repeat" description="WD" evidence="3">
    <location>
        <begin position="914"/>
        <end position="939"/>
    </location>
</feature>
<name>A0A0U5GCU8_ASPCI</name>
<proteinExistence type="predicted"/>
<dbReference type="Pfam" id="PF00400">
    <property type="entry name" value="WD40"/>
    <property type="match status" value="11"/>
</dbReference>
<dbReference type="EMBL" id="CDMC01000009">
    <property type="protein sequence ID" value="CEL07551.1"/>
    <property type="molecule type" value="Genomic_DNA"/>
</dbReference>
<dbReference type="Proteomes" id="UP000054771">
    <property type="component" value="Unassembled WGS sequence"/>
</dbReference>
<feature type="repeat" description="WD" evidence="3">
    <location>
        <begin position="864"/>
        <end position="896"/>
    </location>
</feature>
<feature type="repeat" description="WD" evidence="3">
    <location>
        <begin position="1486"/>
        <end position="1528"/>
    </location>
</feature>
<dbReference type="SMART" id="SM00320">
    <property type="entry name" value="WD40"/>
    <property type="match status" value="11"/>
</dbReference>
<dbReference type="InterPro" id="IPR007111">
    <property type="entry name" value="NACHT_NTPase"/>
</dbReference>
<sequence length="1632" mass="181103">MLERFKKALGRRSKEQSPLTPTSSVSGPADTRNRSDRWQIAYDQLNETEQRNLSRLLLSTTPTQSGDSRSRTKEILTQVLETTEKQYEEYQQNRSAIRATAHKILNSTLSFQDIISNIARLDPTGHASSAWAIVSLGLTMAKTHTDRRDALFESAAYLADVLTRSAFIEQQLYSETDVAIPNAEKDRSLIRVYVAILRYAAEVCRIQQSSIGRDLMESITAITSQPLTQLKSSIKEEESQLQLWLLLDQHLHRKAEAEAILAGIDEVRMAVQEVGKAVTLLNLPFADGAFFDSFSDQHEDECLPRTRVQLLQQIKEWGSLGDRSIFWLSGMAGTGKSTIARTVARLFKEQGILGASFFFKRSEGDRGSAARFFPTTVKQLAAYIPGMIPGIQKALEDDPAIPAKSLREQFDKLFLKPLLAVNQKKVGIPAVIVIDALDECGREEEVEVLLELLPKVQKVVRFFVTARPDPAIRFGFAQMDPSEYQSTILQDLDNDVIKQDITLYLREEFSKICQKHRRYLDQNWPGEEKIEALASMAVPLFIFAATVCRFVADRRFNPEKRLQQFLTEPSGSNMDRTYRPVLNQLLTDDKSDTEQLVGQFQGIIGVIILLADPLSLIALAQLLDIPEDDISTHLDSFHPVLSIPNDPQLPIRTLHLSFHDYLVDERTRTHEATSQFWVDKLAKHGLIATRCLAAMYRSLQKNICRLPSYGTSRDEIDPASIASSLPEALQYACRYWAYHLSQGTVPIRILDGVLQFLKKHFLHWLEVMSILGLMPEAISAVTTLLELLNATPNNEIFILLSDAKRFILKNAHIAARAPLQLYCSGLIFAPRYSRTRTLFVDDIPQWIHRLPEFEDNWSPELQTLEGHAGSINCVKFSPDGRTIVSVSSDGTINLWSTTGTLERTLDGHEADREILDVAFSPDGNTIISASEDGTVNLWSRTGDLQKTLYLRDEKMVDTCFSPDGRAVDASYYIREVPSNSFTISDLIPKDGLRRDDRFPTSLLFSPDGKIIVTGCSDGTIQLWDCHGNLQHSLKGHNESVNSVAISPDGNTIASGSTDWTIKLWDAITGAMRATTMNHLGEVKSVIFSPDGGLIASFSDEVYRGTAKVWDKTGALKHALGGRENAVISVAFSPNDALTAMGFRDDTVSVWETDTWTLHSRLNSGSSPAELAFSSDGKQLAAGCWSKVVNVWQLNTGTLQSTLRGHSSAVNCVAFSPDGKLIASGSGDRTVRIWDASIGTTSECNQNAHTGDVRTVRLSPDGSHVASHAVDGTVRLWNADTGDLQHILSNDEPRNDGFMYSPEGMLLLFVSGIAAGPMIWDATTGILHSTFPSDVPDSLEGARFSPDGRTIVYHTRQTLNFRDTASQELLHSVEATSNLFFRTKFVFSSSGTQVAIYEGVPYTTPRNKEGETKDREEADLKTLTTWRGDRKVTVHSTKTGAIQSVISGHPDPAKVVKFSPDDRFVASVSFDGTVRLWKTATGELEHCLQHSRPVAALAFTRDANTLASLSVRDNTIKVWDTASGMLQYILPSVDEVEDLVSFAEDRKFLTTNRGSIDIEASRAKGTCVLRHDSVSVEDGEWIYFGCHKVLWLPHEYRGVSAVRDGRVVIGRGTGELTFMDFVCGSDGASYAPV</sequence>
<dbReference type="OrthoDB" id="674604at2759"/>
<gene>
    <name evidence="7" type="ORF">ASPCAL10708</name>
</gene>
<dbReference type="PRINTS" id="PR00320">
    <property type="entry name" value="GPROTEINBRPT"/>
</dbReference>
<dbReference type="InterPro" id="IPR019775">
    <property type="entry name" value="WD40_repeat_CS"/>
</dbReference>
<protein>
    <recommendedName>
        <fullName evidence="6">NACHT domain-containing protein</fullName>
    </recommendedName>
</protein>
<feature type="repeat" description="WD" evidence="3">
    <location>
        <begin position="1033"/>
        <end position="1074"/>
    </location>
</feature>
<dbReference type="PROSITE" id="PS00678">
    <property type="entry name" value="WD_REPEATS_1"/>
    <property type="match status" value="2"/>
</dbReference>
<evidence type="ECO:0000313" key="7">
    <source>
        <dbReference type="EMBL" id="CEL07551.1"/>
    </source>
</evidence>
<feature type="repeat" description="WD" evidence="3">
    <location>
        <begin position="1000"/>
        <end position="1024"/>
    </location>
</feature>
<feature type="domain" description="NACHT" evidence="6">
    <location>
        <begin position="324"/>
        <end position="469"/>
    </location>
</feature>
<feature type="repeat" description="WD" evidence="3">
    <location>
        <begin position="1245"/>
        <end position="1286"/>
    </location>
</feature>
<feature type="region of interest" description="Disordered" evidence="5">
    <location>
        <begin position="1"/>
        <end position="35"/>
    </location>
</feature>
<keyword evidence="4" id="KW-0175">Coiled coil</keyword>
<dbReference type="InterPro" id="IPR020472">
    <property type="entry name" value="WD40_PAC1"/>
</dbReference>
<dbReference type="Gene3D" id="3.40.50.300">
    <property type="entry name" value="P-loop containing nucleotide triphosphate hydrolases"/>
    <property type="match status" value="1"/>
</dbReference>
<feature type="repeat" description="WD" evidence="3">
    <location>
        <begin position="1119"/>
        <end position="1154"/>
    </location>
</feature>
<organism evidence="7 8">
    <name type="scientific">Aspergillus calidoustus</name>
    <dbReference type="NCBI Taxonomy" id="454130"/>
    <lineage>
        <taxon>Eukaryota</taxon>
        <taxon>Fungi</taxon>
        <taxon>Dikarya</taxon>
        <taxon>Ascomycota</taxon>
        <taxon>Pezizomycotina</taxon>
        <taxon>Eurotiomycetes</taxon>
        <taxon>Eurotiomycetidae</taxon>
        <taxon>Eurotiales</taxon>
        <taxon>Aspergillaceae</taxon>
        <taxon>Aspergillus</taxon>
        <taxon>Aspergillus subgen. Nidulantes</taxon>
    </lineage>
</organism>
<dbReference type="InterPro" id="IPR027417">
    <property type="entry name" value="P-loop_NTPase"/>
</dbReference>
<evidence type="ECO:0000256" key="1">
    <source>
        <dbReference type="ARBA" id="ARBA00022574"/>
    </source>
</evidence>
<dbReference type="CDD" id="cd00200">
    <property type="entry name" value="WD40"/>
    <property type="match status" value="2"/>
</dbReference>
<dbReference type="Gene3D" id="2.130.10.10">
    <property type="entry name" value="YVTN repeat-like/Quinoprotein amine dehydrogenase"/>
    <property type="match status" value="4"/>
</dbReference>
<dbReference type="InterPro" id="IPR001680">
    <property type="entry name" value="WD40_rpt"/>
</dbReference>
<dbReference type="PANTHER" id="PTHR19848:SF8">
    <property type="entry name" value="F-BOX AND WD REPEAT DOMAIN CONTAINING 7"/>
    <property type="match status" value="1"/>
</dbReference>
<keyword evidence="1 3" id="KW-0853">WD repeat</keyword>
<dbReference type="PANTHER" id="PTHR19848">
    <property type="entry name" value="WD40 REPEAT PROTEIN"/>
    <property type="match status" value="1"/>
</dbReference>